<dbReference type="EMBL" id="VTUX01000011">
    <property type="protein sequence ID" value="KAA1188213.1"/>
    <property type="molecule type" value="Genomic_DNA"/>
</dbReference>
<dbReference type="Pfam" id="PF03168">
    <property type="entry name" value="LEA_2"/>
    <property type="match status" value="1"/>
</dbReference>
<dbReference type="InterPro" id="IPR004864">
    <property type="entry name" value="LEA_2"/>
</dbReference>
<reference evidence="3 4" key="1">
    <citation type="submission" date="2019-09" db="EMBL/GenBank/DDBJ databases">
        <authorList>
            <person name="Chen X.-Y."/>
        </authorList>
    </citation>
    <scope>NUCLEOTIDE SEQUENCE [LARGE SCALE GENOMIC DNA]</scope>
    <source>
        <strain evidence="3 4">NY5</strain>
    </source>
</reference>
<comment type="caution">
    <text evidence="3">The sequence shown here is derived from an EMBL/GenBank/DDBJ whole genome shotgun (WGS) entry which is preliminary data.</text>
</comment>
<dbReference type="AlphaFoldDB" id="A0A5B0WML4"/>
<gene>
    <name evidence="3" type="ORF">F0M18_19470</name>
</gene>
<evidence type="ECO:0000256" key="1">
    <source>
        <dbReference type="SAM" id="SignalP"/>
    </source>
</evidence>
<dbReference type="PROSITE" id="PS51257">
    <property type="entry name" value="PROKAR_LIPOPROTEIN"/>
    <property type="match status" value="1"/>
</dbReference>
<accession>A0A5B0WML4</accession>
<feature type="chain" id="PRO_5023124314" evidence="1">
    <location>
        <begin position="24"/>
        <end position="151"/>
    </location>
</feature>
<dbReference type="RefSeq" id="WP_149613133.1">
    <property type="nucleotide sequence ID" value="NZ_VTUX01000011.1"/>
</dbReference>
<dbReference type="GO" id="GO:0009269">
    <property type="term" value="P:response to desiccation"/>
    <property type="evidence" value="ECO:0007669"/>
    <property type="project" value="InterPro"/>
</dbReference>
<keyword evidence="4" id="KW-1185">Reference proteome</keyword>
<dbReference type="InterPro" id="IPR013990">
    <property type="entry name" value="WHy-dom"/>
</dbReference>
<evidence type="ECO:0000313" key="4">
    <source>
        <dbReference type="Proteomes" id="UP000323708"/>
    </source>
</evidence>
<dbReference type="Gene3D" id="2.60.40.1820">
    <property type="match status" value="1"/>
</dbReference>
<protein>
    <submittedName>
        <fullName evidence="3">LEA type 2 family protein</fullName>
    </submittedName>
</protein>
<feature type="signal peptide" evidence="1">
    <location>
        <begin position="1"/>
        <end position="23"/>
    </location>
</feature>
<dbReference type="SUPFAM" id="SSF117070">
    <property type="entry name" value="LEA14-like"/>
    <property type="match status" value="1"/>
</dbReference>
<name>A0A5B0WML4_9GAMM</name>
<keyword evidence="1" id="KW-0732">Signal</keyword>
<evidence type="ECO:0000313" key="3">
    <source>
        <dbReference type="EMBL" id="KAA1188213.1"/>
    </source>
</evidence>
<organism evidence="3 4">
    <name type="scientific">Pseudohalioglobus sediminis</name>
    <dbReference type="NCBI Taxonomy" id="2606449"/>
    <lineage>
        <taxon>Bacteria</taxon>
        <taxon>Pseudomonadati</taxon>
        <taxon>Pseudomonadota</taxon>
        <taxon>Gammaproteobacteria</taxon>
        <taxon>Cellvibrionales</taxon>
        <taxon>Halieaceae</taxon>
        <taxon>Pseudohalioglobus</taxon>
    </lineage>
</organism>
<evidence type="ECO:0000259" key="2">
    <source>
        <dbReference type="SMART" id="SM00769"/>
    </source>
</evidence>
<dbReference type="Proteomes" id="UP000323708">
    <property type="component" value="Unassembled WGS sequence"/>
</dbReference>
<sequence length="151" mass="16693">MSFLRPMMWLCLVFLLASCAALQPEIDPPKVSLESFKALPAEGAAPRFEIKLRIANPNKQSFDIAGISYSVEIQGQELISGVTNDVPPLAAYSEEVVTLEAGLQLFQMLKLLAELGMQPSDTLEYRFLGKIDFTGFVPTQRVEETGSIKLR</sequence>
<dbReference type="SMART" id="SM00769">
    <property type="entry name" value="WHy"/>
    <property type="match status" value="1"/>
</dbReference>
<proteinExistence type="predicted"/>
<feature type="domain" description="Water stress and hypersensitive response" evidence="2">
    <location>
        <begin position="31"/>
        <end position="151"/>
    </location>
</feature>